<evidence type="ECO:0000256" key="1">
    <source>
        <dbReference type="SAM" id="Phobius"/>
    </source>
</evidence>
<feature type="transmembrane region" description="Helical" evidence="1">
    <location>
        <begin position="129"/>
        <end position="152"/>
    </location>
</feature>
<gene>
    <name evidence="2" type="ORF">TUBRATIS_25680</name>
</gene>
<keyword evidence="1" id="KW-0812">Transmembrane</keyword>
<feature type="transmembrane region" description="Helical" evidence="1">
    <location>
        <begin position="216"/>
        <end position="236"/>
    </location>
</feature>
<comment type="caution">
    <text evidence="2">The sequence shown here is derived from an EMBL/GenBank/DDBJ whole genome shotgun (WGS) entry which is preliminary data.</text>
</comment>
<dbReference type="EMBL" id="RCSS01000695">
    <property type="protein sequence ID" value="RVD90996.1"/>
    <property type="molecule type" value="Genomic_DNA"/>
</dbReference>
<organism evidence="2 3">
    <name type="scientific">Tubulinosema ratisbonensis</name>
    <dbReference type="NCBI Taxonomy" id="291195"/>
    <lineage>
        <taxon>Eukaryota</taxon>
        <taxon>Fungi</taxon>
        <taxon>Fungi incertae sedis</taxon>
        <taxon>Microsporidia</taxon>
        <taxon>Tubulinosematoidea</taxon>
        <taxon>Tubulinosematidae</taxon>
        <taxon>Tubulinosema</taxon>
    </lineage>
</organism>
<sequence length="297" mass="35272">MDNLEEGIMSENRAEEQTLNLETDFTEPEIVNDQNTSPELGDINHEQRQLTIAEKIREKFSNIDPDGSTTWFILKLLQYPTTRRIFSELIFCYNRNPKKFIMFIFSFFTFCTLLHALSLFGYYKQLYGLDLIFISAIPSILNVVGFIIFYFYNFRFSIDVESAISGYYFGALRLILIIRLHLFKMTFDKISFLIIFSCTSFVLLFNFLMSHKLFKYMKYILSLTFFITILFFGVFYEFKYYLIAYLFSMIICTLCNFAFRIFFGRSPRFSEIIYAGITTFYVYNFDLVGKNKIIIKN</sequence>
<evidence type="ECO:0000313" key="3">
    <source>
        <dbReference type="Proteomes" id="UP000282876"/>
    </source>
</evidence>
<dbReference type="VEuPathDB" id="MicrosporidiaDB:TUBRATIS_25680"/>
<proteinExistence type="predicted"/>
<keyword evidence="1" id="KW-0472">Membrane</keyword>
<keyword evidence="3" id="KW-1185">Reference proteome</keyword>
<feature type="transmembrane region" description="Helical" evidence="1">
    <location>
        <begin position="242"/>
        <end position="263"/>
    </location>
</feature>
<reference evidence="2 3" key="1">
    <citation type="submission" date="2018-10" db="EMBL/GenBank/DDBJ databases">
        <title>Draft genome sequence of the microsporidian Tubulinosema ratisbonensis.</title>
        <authorList>
            <person name="Polonais V."/>
            <person name="Peyretaillade E."/>
            <person name="Niehus S."/>
            <person name="Wawrzyniak I."/>
            <person name="Franchet A."/>
            <person name="Gaspin C."/>
            <person name="Reichstadt M."/>
            <person name="Belser C."/>
            <person name="Labadie K."/>
            <person name="Delbac F."/>
            <person name="Ferrandon D."/>
        </authorList>
    </citation>
    <scope>NUCLEOTIDE SEQUENCE [LARGE SCALE GENOMIC DNA]</scope>
    <source>
        <strain evidence="2 3">Franzen</strain>
    </source>
</reference>
<evidence type="ECO:0000313" key="2">
    <source>
        <dbReference type="EMBL" id="RVD90996.1"/>
    </source>
</evidence>
<dbReference type="Proteomes" id="UP000282876">
    <property type="component" value="Unassembled WGS sequence"/>
</dbReference>
<feature type="transmembrane region" description="Helical" evidence="1">
    <location>
        <begin position="100"/>
        <end position="123"/>
    </location>
</feature>
<feature type="transmembrane region" description="Helical" evidence="1">
    <location>
        <begin position="190"/>
        <end position="209"/>
    </location>
</feature>
<feature type="transmembrane region" description="Helical" evidence="1">
    <location>
        <begin position="164"/>
        <end position="184"/>
    </location>
</feature>
<keyword evidence="1" id="KW-1133">Transmembrane helix</keyword>
<name>A0A437AIV3_9MICR</name>
<accession>A0A437AIV3</accession>
<protein>
    <submittedName>
        <fullName evidence="2">Uncharacterized protein</fullName>
    </submittedName>
</protein>
<dbReference type="AlphaFoldDB" id="A0A437AIV3"/>